<sequence>MAYSLKHLWEGKAPFQRNLSGRLWQWRHTLTPPSTEPMIYVAIPLVAKDRADDWSRLERILDRTLKSLLHQTNPNWQAVICGQNEPDLTVKDPRIRFLKYPEPSNFSDQRGKLSYLVDDLKLSSTGDGYYFALDADDILHPELFSHIQSDNNGQGYYLSAGYMIDAKTSQLAPLYSPHSPLYKACGSSTAMRFDFRSDFQFEKILRKRGKHGSVPDNVAYYGFEMQSIAFPSVLYLVNHGENMQKRRGKIDSKLAYISDNLITDQIYIAKIREEFKLDTLDL</sequence>
<reference evidence="1 2" key="1">
    <citation type="submission" date="2020-06" db="EMBL/GenBank/DDBJ databases">
        <title>Sulfitobacter algicola sp. nov., isolated from green algae.</title>
        <authorList>
            <person name="Wang C."/>
        </authorList>
    </citation>
    <scope>NUCLEOTIDE SEQUENCE [LARGE SCALE GENOMIC DNA]</scope>
    <source>
        <strain evidence="1 2">1151</strain>
    </source>
</reference>
<name>A0ABX2IVA9_9RHOB</name>
<dbReference type="SUPFAM" id="SSF53448">
    <property type="entry name" value="Nucleotide-diphospho-sugar transferases"/>
    <property type="match status" value="1"/>
</dbReference>
<dbReference type="EMBL" id="JABUFE010000002">
    <property type="protein sequence ID" value="NSX53978.1"/>
    <property type="molecule type" value="Genomic_DNA"/>
</dbReference>
<organism evidence="1 2">
    <name type="scientific">Parasulfitobacter algicola</name>
    <dbReference type="NCBI Taxonomy" id="2614809"/>
    <lineage>
        <taxon>Bacteria</taxon>
        <taxon>Pseudomonadati</taxon>
        <taxon>Pseudomonadota</taxon>
        <taxon>Alphaproteobacteria</taxon>
        <taxon>Rhodobacterales</taxon>
        <taxon>Roseobacteraceae</taxon>
        <taxon>Parasulfitobacter</taxon>
    </lineage>
</organism>
<protein>
    <submittedName>
        <fullName evidence="1">Glycosyltransferase family 2 protein</fullName>
    </submittedName>
</protein>
<dbReference type="Gene3D" id="3.90.550.10">
    <property type="entry name" value="Spore Coat Polysaccharide Biosynthesis Protein SpsA, Chain A"/>
    <property type="match status" value="1"/>
</dbReference>
<dbReference type="CDD" id="cd00761">
    <property type="entry name" value="Glyco_tranf_GTA_type"/>
    <property type="match status" value="1"/>
</dbReference>
<gene>
    <name evidence="1" type="ORF">HRQ87_04095</name>
</gene>
<dbReference type="Proteomes" id="UP000777935">
    <property type="component" value="Unassembled WGS sequence"/>
</dbReference>
<keyword evidence="2" id="KW-1185">Reference proteome</keyword>
<dbReference type="InterPro" id="IPR029044">
    <property type="entry name" value="Nucleotide-diphossugar_trans"/>
</dbReference>
<accession>A0ABX2IVA9</accession>
<evidence type="ECO:0000313" key="2">
    <source>
        <dbReference type="Proteomes" id="UP000777935"/>
    </source>
</evidence>
<proteinExistence type="predicted"/>
<comment type="caution">
    <text evidence="1">The sequence shown here is derived from an EMBL/GenBank/DDBJ whole genome shotgun (WGS) entry which is preliminary data.</text>
</comment>
<evidence type="ECO:0000313" key="1">
    <source>
        <dbReference type="EMBL" id="NSX53978.1"/>
    </source>
</evidence>
<dbReference type="RefSeq" id="WP_174135538.1">
    <property type="nucleotide sequence ID" value="NZ_JABUFE010000002.1"/>
</dbReference>